<organism evidence="6 7">
    <name type="scientific">Paspalum notatum var. saurae</name>
    <dbReference type="NCBI Taxonomy" id="547442"/>
    <lineage>
        <taxon>Eukaryota</taxon>
        <taxon>Viridiplantae</taxon>
        <taxon>Streptophyta</taxon>
        <taxon>Embryophyta</taxon>
        <taxon>Tracheophyta</taxon>
        <taxon>Spermatophyta</taxon>
        <taxon>Magnoliopsida</taxon>
        <taxon>Liliopsida</taxon>
        <taxon>Poales</taxon>
        <taxon>Poaceae</taxon>
        <taxon>PACMAD clade</taxon>
        <taxon>Panicoideae</taxon>
        <taxon>Andropogonodae</taxon>
        <taxon>Paspaleae</taxon>
        <taxon>Paspalinae</taxon>
        <taxon>Paspalum</taxon>
    </lineage>
</organism>
<dbReference type="InterPro" id="IPR044974">
    <property type="entry name" value="Disease_R_plants"/>
</dbReference>
<evidence type="ECO:0000313" key="6">
    <source>
        <dbReference type="EMBL" id="WVZ51509.1"/>
    </source>
</evidence>
<sequence length="793" mass="89819">MDDGAWEDEDARWRALTKSIDPLVHNTHSVIKLLMDKGSGDHADGGLQHLRVVTVVGQSAVGKTLTAEKVYNDPVVTSFFDFKIWIWVSEIDRDKIPLLLWKLLRGLDVPRDQLNAKEEEKFVEMLQIHLEEGSKVLVVLEDVWDGYSLLSCVKIRSAFADASKCSPGSALLVTTRSNKVANSFSPCESLDIPASLYDSYESNAIDLLSSDSPSIDLVKTIVRKLDTIRIPLFLRSLYANPCRTKKDFQALDHNLDNNWSNNLTQVLLFNYNNGLSNNCKNCLLYPSIFPEDFTLRRISLVRRWIVEGMITRRGRLSVMDEAHLCFNLLIDHRFLLPNVTDVTGKVKSCQMHEVNLDFVISTAIGEGFIKTNHQTDLTHRLSIRQGAELLHATHSKSCWNTCIDFNQSSQKQFDESTATKMFLESLPLLTHLGLLEVLDLEDCKDLQDHHLKNICNHVSKLKYLSLRNTNINKLPKQIVKLWYLETLDIRQTKVQTFTKTPIVLPKLKHLLAGHKNDRASQGIQSEEPFFTVQMPWLIGRMTELQVLSLVAVSSSGNELVDIANLLRLRKLGVILQGPQKQAFRHLYHAIGKLSRSLHILSIRIVAHRENADMDTEMEETLLIPPKYLQTLQISGVVSEFPAWVEKLRELTKLGDINILGKLTSLCCLELWQESCSERTLTFRKDEFQSLKFLIIECTEVTAINFGDKATPKLKNIVWSSTGSQSVTGIEQLPSLKVVKLTGNFDRERLEQAIAANPNGPILETDETADSNQFARVDMLLMAAFTFPESNLHL</sequence>
<feature type="domain" description="Disease resistance protein winged helix" evidence="4">
    <location>
        <begin position="288"/>
        <end position="358"/>
    </location>
</feature>
<evidence type="ECO:0000259" key="3">
    <source>
        <dbReference type="Pfam" id="PF00931"/>
    </source>
</evidence>
<dbReference type="InterPro" id="IPR027417">
    <property type="entry name" value="P-loop_NTPase"/>
</dbReference>
<dbReference type="SUPFAM" id="SSF52058">
    <property type="entry name" value="L domain-like"/>
    <property type="match status" value="1"/>
</dbReference>
<dbReference type="Gene3D" id="1.10.10.10">
    <property type="entry name" value="Winged helix-like DNA-binding domain superfamily/Winged helix DNA-binding domain"/>
    <property type="match status" value="1"/>
</dbReference>
<dbReference type="PANTHER" id="PTHR23155">
    <property type="entry name" value="DISEASE RESISTANCE PROTEIN RP"/>
    <property type="match status" value="1"/>
</dbReference>
<dbReference type="Pfam" id="PF23598">
    <property type="entry name" value="LRR_14"/>
    <property type="match status" value="1"/>
</dbReference>
<reference evidence="6 7" key="1">
    <citation type="submission" date="2024-02" db="EMBL/GenBank/DDBJ databases">
        <title>High-quality chromosome-scale genome assembly of Pensacola bahiagrass (Paspalum notatum Flugge var. saurae).</title>
        <authorList>
            <person name="Vega J.M."/>
            <person name="Podio M."/>
            <person name="Orjuela J."/>
            <person name="Siena L.A."/>
            <person name="Pessino S.C."/>
            <person name="Combes M.C."/>
            <person name="Mariac C."/>
            <person name="Albertini E."/>
            <person name="Pupilli F."/>
            <person name="Ortiz J.P.A."/>
            <person name="Leblanc O."/>
        </authorList>
    </citation>
    <scope>NUCLEOTIDE SEQUENCE [LARGE SCALE GENOMIC DNA]</scope>
    <source>
        <strain evidence="6">R1</strain>
        <tissue evidence="6">Leaf</tissue>
    </source>
</reference>
<dbReference type="InterPro" id="IPR036388">
    <property type="entry name" value="WH-like_DNA-bd_sf"/>
</dbReference>
<dbReference type="Gene3D" id="3.40.50.300">
    <property type="entry name" value="P-loop containing nucleotide triphosphate hydrolases"/>
    <property type="match status" value="1"/>
</dbReference>
<gene>
    <name evidence="6" type="ORF">U9M48_002653</name>
</gene>
<evidence type="ECO:0000259" key="5">
    <source>
        <dbReference type="Pfam" id="PF23598"/>
    </source>
</evidence>
<name>A0AAQ3PHG0_PASNO</name>
<dbReference type="PRINTS" id="PR00364">
    <property type="entry name" value="DISEASERSIST"/>
</dbReference>
<dbReference type="Pfam" id="PF00931">
    <property type="entry name" value="NB-ARC"/>
    <property type="match status" value="1"/>
</dbReference>
<dbReference type="EMBL" id="CP144745">
    <property type="protein sequence ID" value="WVZ51509.1"/>
    <property type="molecule type" value="Genomic_DNA"/>
</dbReference>
<evidence type="ECO:0008006" key="8">
    <source>
        <dbReference type="Google" id="ProtNLM"/>
    </source>
</evidence>
<dbReference type="InterPro" id="IPR055414">
    <property type="entry name" value="LRR_R13L4/SHOC2-like"/>
</dbReference>
<proteinExistence type="predicted"/>
<keyword evidence="2" id="KW-0611">Plant defense</keyword>
<feature type="domain" description="NB-ARC" evidence="3">
    <location>
        <begin position="50"/>
        <end position="186"/>
    </location>
</feature>
<evidence type="ECO:0000259" key="4">
    <source>
        <dbReference type="Pfam" id="PF23559"/>
    </source>
</evidence>
<dbReference type="SUPFAM" id="SSF52540">
    <property type="entry name" value="P-loop containing nucleoside triphosphate hydrolases"/>
    <property type="match status" value="1"/>
</dbReference>
<dbReference type="GO" id="GO:0043531">
    <property type="term" value="F:ADP binding"/>
    <property type="evidence" value="ECO:0007669"/>
    <property type="project" value="InterPro"/>
</dbReference>
<dbReference type="InterPro" id="IPR058922">
    <property type="entry name" value="WHD_DRP"/>
</dbReference>
<dbReference type="InterPro" id="IPR032675">
    <property type="entry name" value="LRR_dom_sf"/>
</dbReference>
<evidence type="ECO:0000313" key="7">
    <source>
        <dbReference type="Proteomes" id="UP001341281"/>
    </source>
</evidence>
<keyword evidence="1" id="KW-0677">Repeat</keyword>
<accession>A0AAQ3PHG0</accession>
<feature type="domain" description="Disease resistance R13L4/SHOC-2-like LRR" evidence="5">
    <location>
        <begin position="423"/>
        <end position="752"/>
    </location>
</feature>
<dbReference type="Pfam" id="PF23559">
    <property type="entry name" value="WHD_DRP"/>
    <property type="match status" value="1"/>
</dbReference>
<dbReference type="AlphaFoldDB" id="A0AAQ3PHG0"/>
<dbReference type="PANTHER" id="PTHR23155:SF1062">
    <property type="entry name" value="OS11G0579400 PROTEIN"/>
    <property type="match status" value="1"/>
</dbReference>
<dbReference type="InterPro" id="IPR002182">
    <property type="entry name" value="NB-ARC"/>
</dbReference>
<dbReference type="GO" id="GO:0098542">
    <property type="term" value="P:defense response to other organism"/>
    <property type="evidence" value="ECO:0007669"/>
    <property type="project" value="TreeGrafter"/>
</dbReference>
<dbReference type="Proteomes" id="UP001341281">
    <property type="component" value="Chromosome 01"/>
</dbReference>
<protein>
    <recommendedName>
        <fullName evidence="8">NB-ARC domain-containing protein</fullName>
    </recommendedName>
</protein>
<evidence type="ECO:0000256" key="2">
    <source>
        <dbReference type="ARBA" id="ARBA00022821"/>
    </source>
</evidence>
<evidence type="ECO:0000256" key="1">
    <source>
        <dbReference type="ARBA" id="ARBA00022737"/>
    </source>
</evidence>
<dbReference type="Gene3D" id="3.80.10.10">
    <property type="entry name" value="Ribonuclease Inhibitor"/>
    <property type="match status" value="1"/>
</dbReference>
<keyword evidence="7" id="KW-1185">Reference proteome</keyword>